<dbReference type="EMBL" id="MCGO01000027">
    <property type="protein sequence ID" value="ORY42850.1"/>
    <property type="molecule type" value="Genomic_DNA"/>
</dbReference>
<dbReference type="Proteomes" id="UP000193642">
    <property type="component" value="Unassembled WGS sequence"/>
</dbReference>
<evidence type="ECO:0000313" key="2">
    <source>
        <dbReference type="Proteomes" id="UP000193642"/>
    </source>
</evidence>
<dbReference type="OrthoDB" id="2164382at2759"/>
<protein>
    <submittedName>
        <fullName evidence="1">Uncharacterized protein</fullName>
    </submittedName>
</protein>
<keyword evidence="2" id="KW-1185">Reference proteome</keyword>
<dbReference type="AlphaFoldDB" id="A0A1Y2C738"/>
<accession>A0A1Y2C738</accession>
<comment type="caution">
    <text evidence="1">The sequence shown here is derived from an EMBL/GenBank/DDBJ whole genome shotgun (WGS) entry which is preliminary data.</text>
</comment>
<gene>
    <name evidence="1" type="ORF">BCR33DRAFT_821653</name>
</gene>
<reference evidence="1 2" key="1">
    <citation type="submission" date="2016-07" db="EMBL/GenBank/DDBJ databases">
        <title>Pervasive Adenine N6-methylation of Active Genes in Fungi.</title>
        <authorList>
            <consortium name="DOE Joint Genome Institute"/>
            <person name="Mondo S.J."/>
            <person name="Dannebaum R.O."/>
            <person name="Kuo R.C."/>
            <person name="Labutti K."/>
            <person name="Haridas S."/>
            <person name="Kuo A."/>
            <person name="Salamov A."/>
            <person name="Ahrendt S.R."/>
            <person name="Lipzen A."/>
            <person name="Sullivan W."/>
            <person name="Andreopoulos W.B."/>
            <person name="Clum A."/>
            <person name="Lindquist E."/>
            <person name="Daum C."/>
            <person name="Ramamoorthy G.K."/>
            <person name="Gryganskyi A."/>
            <person name="Culley D."/>
            <person name="Magnuson J.K."/>
            <person name="James T.Y."/>
            <person name="O'Malley M.A."/>
            <person name="Stajich J.E."/>
            <person name="Spatafora J.W."/>
            <person name="Visel A."/>
            <person name="Grigoriev I.V."/>
        </authorList>
    </citation>
    <scope>NUCLEOTIDE SEQUENCE [LARGE SCALE GENOMIC DNA]</scope>
    <source>
        <strain evidence="1 2">JEL800</strain>
    </source>
</reference>
<proteinExistence type="predicted"/>
<sequence>MALQNCVRVNVCLKSHTFAQVCLDLHDIPLFRSNTGQAFTIIRKSVNGNNVHMTILPVAPATVTTLLQSLEAIPRAELRDEYKFRVVKVTFELYTNPNIGRTSDVESDLERETEPRILEQTPGKLRPLPSSPTTIDMEVVVGAVLVLSDRPDLLLLTQVLGFGYAGKCDEVAMNQLVDFALLAFDLSPSLSHNFLEWYGKGILFDELKSNQILTYFSACYMVHCRDGVKLAAKLLAAAYGCFKRRRDLNPLLANYEALARLSLDEVAACINTPAFQGRYELQWAFCIGFLKANQGIKDPSLEGGLARFNMLCMHETQFHKILEVFVPEMICCISKREYVKFVQPYTDIAYPSMISVIRQPQKSGWIFGPSWNI</sequence>
<evidence type="ECO:0000313" key="1">
    <source>
        <dbReference type="EMBL" id="ORY42850.1"/>
    </source>
</evidence>
<organism evidence="1 2">
    <name type="scientific">Rhizoclosmatium globosum</name>
    <dbReference type="NCBI Taxonomy" id="329046"/>
    <lineage>
        <taxon>Eukaryota</taxon>
        <taxon>Fungi</taxon>
        <taxon>Fungi incertae sedis</taxon>
        <taxon>Chytridiomycota</taxon>
        <taxon>Chytridiomycota incertae sedis</taxon>
        <taxon>Chytridiomycetes</taxon>
        <taxon>Chytridiales</taxon>
        <taxon>Chytriomycetaceae</taxon>
        <taxon>Rhizoclosmatium</taxon>
    </lineage>
</organism>
<name>A0A1Y2C738_9FUNG</name>